<dbReference type="RefSeq" id="WP_155313913.1">
    <property type="nucleotide sequence ID" value="NZ_AP021879.1"/>
</dbReference>
<accession>A0A5K8AKP4</accession>
<evidence type="ECO:0000313" key="4">
    <source>
        <dbReference type="EMBL" id="BBO93307.1"/>
    </source>
</evidence>
<dbReference type="Pfam" id="PF00596">
    <property type="entry name" value="Aldolase_II"/>
    <property type="match status" value="1"/>
</dbReference>
<dbReference type="SUPFAM" id="SSF53639">
    <property type="entry name" value="AraD/HMP-PK domain-like"/>
    <property type="match status" value="1"/>
</dbReference>
<keyword evidence="5" id="KW-1185">Reference proteome</keyword>
<dbReference type="InterPro" id="IPR001303">
    <property type="entry name" value="Aldolase_II/adducin_N"/>
</dbReference>
<keyword evidence="2" id="KW-0456">Lyase</keyword>
<sequence>MDPYLQPRKDIIRCCRWLCEHGYFGSLLSAGGNVSVRIPGEPVLVITPSGRPYMELAPTDICVVDFDLKPVAGQHQPSIETAMHAGIYRVRPDVGAVVHTHQAFASVFALINQSIPALFDEVALAIGETVDVIPYAFSGTPELVQAVRQTVTNGCDCFIMKNHGALNLGATLDQAWKNAELLEKTAQAYYHALATGQPVTTLPDDTLRKVRALRESRSL</sequence>
<dbReference type="PANTHER" id="PTHR22789:SF0">
    <property type="entry name" value="3-OXO-TETRONATE 4-PHOSPHATE DECARBOXYLASE-RELATED"/>
    <property type="match status" value="1"/>
</dbReference>
<name>A0A5K8AKP4_9BACT</name>
<dbReference type="InterPro" id="IPR050197">
    <property type="entry name" value="Aldolase_class_II_sugar_metab"/>
</dbReference>
<proteinExistence type="predicted"/>
<dbReference type="GO" id="GO:0046872">
    <property type="term" value="F:metal ion binding"/>
    <property type="evidence" value="ECO:0007669"/>
    <property type="project" value="UniProtKB-KW"/>
</dbReference>
<dbReference type="SMART" id="SM01007">
    <property type="entry name" value="Aldolase_II"/>
    <property type="match status" value="1"/>
</dbReference>
<dbReference type="GO" id="GO:0016832">
    <property type="term" value="F:aldehyde-lyase activity"/>
    <property type="evidence" value="ECO:0007669"/>
    <property type="project" value="TreeGrafter"/>
</dbReference>
<protein>
    <submittedName>
        <fullName evidence="4">Aldolase</fullName>
    </submittedName>
</protein>
<dbReference type="InterPro" id="IPR036409">
    <property type="entry name" value="Aldolase_II/adducin_N_sf"/>
</dbReference>
<dbReference type="EMBL" id="AP021879">
    <property type="protein sequence ID" value="BBO93307.1"/>
    <property type="molecule type" value="Genomic_DNA"/>
</dbReference>
<reference evidence="4 5" key="1">
    <citation type="submission" date="2019-11" db="EMBL/GenBank/DDBJ databases">
        <title>Comparative genomics of hydrocarbon-degrading Desulfosarcina strains.</title>
        <authorList>
            <person name="Watanabe M."/>
            <person name="Kojima H."/>
            <person name="Fukui M."/>
        </authorList>
    </citation>
    <scope>NUCLEOTIDE SEQUENCE [LARGE SCALE GENOMIC DNA]</scope>
    <source>
        <strain evidence="5">oXyS1</strain>
    </source>
</reference>
<gene>
    <name evidence="4" type="ORF">DSCOOX_64870</name>
</gene>
<feature type="domain" description="Class II aldolase/adducin N-terminal" evidence="3">
    <location>
        <begin position="9"/>
        <end position="190"/>
    </location>
</feature>
<evidence type="ECO:0000259" key="3">
    <source>
        <dbReference type="SMART" id="SM01007"/>
    </source>
</evidence>
<evidence type="ECO:0000256" key="1">
    <source>
        <dbReference type="ARBA" id="ARBA00022723"/>
    </source>
</evidence>
<keyword evidence="1" id="KW-0479">Metal-binding</keyword>
<organism evidence="4 5">
    <name type="scientific">Desulfosarcina ovata subsp. ovata</name>
    <dbReference type="NCBI Taxonomy" id="2752305"/>
    <lineage>
        <taxon>Bacteria</taxon>
        <taxon>Pseudomonadati</taxon>
        <taxon>Thermodesulfobacteriota</taxon>
        <taxon>Desulfobacteria</taxon>
        <taxon>Desulfobacterales</taxon>
        <taxon>Desulfosarcinaceae</taxon>
        <taxon>Desulfosarcina</taxon>
    </lineage>
</organism>
<dbReference type="GO" id="GO:0019323">
    <property type="term" value="P:pentose catabolic process"/>
    <property type="evidence" value="ECO:0007669"/>
    <property type="project" value="TreeGrafter"/>
</dbReference>
<evidence type="ECO:0000313" key="5">
    <source>
        <dbReference type="Proteomes" id="UP000422108"/>
    </source>
</evidence>
<dbReference type="GO" id="GO:0005829">
    <property type="term" value="C:cytosol"/>
    <property type="evidence" value="ECO:0007669"/>
    <property type="project" value="TreeGrafter"/>
</dbReference>
<dbReference type="PANTHER" id="PTHR22789">
    <property type="entry name" value="FUCULOSE PHOSPHATE ALDOLASE"/>
    <property type="match status" value="1"/>
</dbReference>
<dbReference type="Proteomes" id="UP000422108">
    <property type="component" value="Chromosome"/>
</dbReference>
<dbReference type="AlphaFoldDB" id="A0A5K8AKP4"/>
<evidence type="ECO:0000256" key="2">
    <source>
        <dbReference type="ARBA" id="ARBA00023239"/>
    </source>
</evidence>
<dbReference type="Gene3D" id="3.40.225.10">
    <property type="entry name" value="Class II aldolase/adducin N-terminal domain"/>
    <property type="match status" value="1"/>
</dbReference>